<feature type="chain" id="PRO_5018288655" description="Cupin domain-containing protein" evidence="1">
    <location>
        <begin position="24"/>
        <end position="141"/>
    </location>
</feature>
<dbReference type="EMBL" id="RJJE01000009">
    <property type="protein sequence ID" value="RNI29403.1"/>
    <property type="molecule type" value="Genomic_DNA"/>
</dbReference>
<evidence type="ECO:0000256" key="1">
    <source>
        <dbReference type="SAM" id="SignalP"/>
    </source>
</evidence>
<name>A0A3M9MWZ7_9BACT</name>
<dbReference type="AlphaFoldDB" id="A0A3M9MWZ7"/>
<comment type="caution">
    <text evidence="2">The sequence shown here is derived from an EMBL/GenBank/DDBJ whole genome shotgun (WGS) entry which is preliminary data.</text>
</comment>
<evidence type="ECO:0000313" key="2">
    <source>
        <dbReference type="EMBL" id="RNI29403.1"/>
    </source>
</evidence>
<evidence type="ECO:0008006" key="4">
    <source>
        <dbReference type="Google" id="ProtNLM"/>
    </source>
</evidence>
<keyword evidence="1" id="KW-0732">Signal</keyword>
<protein>
    <recommendedName>
        <fullName evidence="4">Cupin domain-containing protein</fullName>
    </recommendedName>
</protein>
<gene>
    <name evidence="2" type="ORF">EFA69_07525</name>
</gene>
<dbReference type="Gene3D" id="2.60.120.10">
    <property type="entry name" value="Jelly Rolls"/>
    <property type="match status" value="1"/>
</dbReference>
<proteinExistence type="predicted"/>
<feature type="signal peptide" evidence="1">
    <location>
        <begin position="1"/>
        <end position="23"/>
    </location>
</feature>
<dbReference type="SUPFAM" id="SSF51182">
    <property type="entry name" value="RmlC-like cupins"/>
    <property type="match status" value="1"/>
</dbReference>
<reference evidence="2 3" key="1">
    <citation type="submission" date="2018-11" db="EMBL/GenBank/DDBJ databases">
        <title>Rufibacter latericius sp. nov., isolated from water in Baiyang Lake.</title>
        <authorList>
            <person name="Yang Y."/>
        </authorList>
    </citation>
    <scope>NUCLEOTIDE SEQUENCE [LARGE SCALE GENOMIC DNA]</scope>
    <source>
        <strain evidence="2 3">MCC P1</strain>
    </source>
</reference>
<dbReference type="Proteomes" id="UP000271010">
    <property type="component" value="Unassembled WGS sequence"/>
</dbReference>
<dbReference type="OrthoDB" id="676420at2"/>
<accession>A0A3M9MWZ7</accession>
<dbReference type="InterPro" id="IPR011051">
    <property type="entry name" value="RmlC_Cupin_sf"/>
</dbReference>
<dbReference type="RefSeq" id="WP_123132489.1">
    <property type="nucleotide sequence ID" value="NZ_RJJE01000009.1"/>
</dbReference>
<evidence type="ECO:0000313" key="3">
    <source>
        <dbReference type="Proteomes" id="UP000271010"/>
    </source>
</evidence>
<keyword evidence="3" id="KW-1185">Reference proteome</keyword>
<sequence>MKKHLTSAILSVCFLFHLAPAFAGNSPASGPASRATKVFQQVLKTDNLRIMSLELAPGEFLDFHATPDQAAYAASEGTLKIVSPDGEVKTIKVKPGDRLWMDLTQYKNWNTGKKPLKIVLLEQPMPLFEKKSEIFSYAVKP</sequence>
<organism evidence="2 3">
    <name type="scientific">Rufibacter immobilis</name>
    <dbReference type="NCBI Taxonomy" id="1348778"/>
    <lineage>
        <taxon>Bacteria</taxon>
        <taxon>Pseudomonadati</taxon>
        <taxon>Bacteroidota</taxon>
        <taxon>Cytophagia</taxon>
        <taxon>Cytophagales</taxon>
        <taxon>Hymenobacteraceae</taxon>
        <taxon>Rufibacter</taxon>
    </lineage>
</organism>
<dbReference type="InterPro" id="IPR014710">
    <property type="entry name" value="RmlC-like_jellyroll"/>
</dbReference>